<dbReference type="EMBL" id="CP063687">
    <property type="protein sequence ID" value="QOY26023.1"/>
    <property type="molecule type" value="Genomic_DNA"/>
</dbReference>
<feature type="domain" description="N-acyl amino acid synthase FeeM catalytic core" evidence="1">
    <location>
        <begin position="17"/>
        <end position="163"/>
    </location>
</feature>
<dbReference type="InterPro" id="IPR016181">
    <property type="entry name" value="Acyl_CoA_acyltransferase"/>
</dbReference>
<evidence type="ECO:0000259" key="1">
    <source>
        <dbReference type="Pfam" id="PF21926"/>
    </source>
</evidence>
<reference evidence="3" key="1">
    <citation type="submission" date="2020-10" db="EMBL/GenBank/DDBJ databases">
        <title>Complete genome sequence of Bacillus velezensis NST6.</title>
        <authorList>
            <person name="Choi J."/>
        </authorList>
    </citation>
    <scope>NUCLEOTIDE SEQUENCE [LARGE SCALE GENOMIC DNA]</scope>
    <source>
        <strain evidence="3">NST6</strain>
    </source>
</reference>
<accession>A0A411A396</accession>
<sequence>MFKVKILETEEEKKELYATRYKIFVEQEKSVPAENYKDGLLKDHSDDHAYQIGCYEGSLLVGFMTLIVKKDDELLEVEQTHNLKPQANEKYAEVMRLVVLETSFTKTISMKGKVMNLLFDTVKDIIISENITHLLLQSREKSKKMYEKIGFKQIGDYKLYREKSYQCPMKLDVMKVSEKVVNISEFI</sequence>
<dbReference type="SUPFAM" id="SSF55729">
    <property type="entry name" value="Acyl-CoA N-acyltransferases (Nat)"/>
    <property type="match status" value="1"/>
</dbReference>
<dbReference type="AlphaFoldDB" id="A0A411A396"/>
<evidence type="ECO:0000313" key="2">
    <source>
        <dbReference type="EMBL" id="QOY26023.1"/>
    </source>
</evidence>
<protein>
    <recommendedName>
        <fullName evidence="1">N-acyl amino acid synthase FeeM catalytic core domain-containing protein</fullName>
    </recommendedName>
</protein>
<dbReference type="Pfam" id="PF21926">
    <property type="entry name" value="FeeM"/>
    <property type="match status" value="1"/>
</dbReference>
<dbReference type="Gene3D" id="3.40.630.30">
    <property type="match status" value="1"/>
</dbReference>
<organism evidence="2 3">
    <name type="scientific">Bacillus velezensis</name>
    <dbReference type="NCBI Taxonomy" id="492670"/>
    <lineage>
        <taxon>Bacteria</taxon>
        <taxon>Bacillati</taxon>
        <taxon>Bacillota</taxon>
        <taxon>Bacilli</taxon>
        <taxon>Bacillales</taxon>
        <taxon>Bacillaceae</taxon>
        <taxon>Bacillus</taxon>
        <taxon>Bacillus amyloliquefaciens group</taxon>
    </lineage>
</organism>
<name>A0A411A396_BACVE</name>
<dbReference type="RefSeq" id="WP_017419042.1">
    <property type="nucleotide sequence ID" value="NZ_BDDG01000012.1"/>
</dbReference>
<gene>
    <name evidence="2" type="ORF">BACVE_000972</name>
</gene>
<proteinExistence type="predicted"/>
<evidence type="ECO:0000313" key="3">
    <source>
        <dbReference type="Proteomes" id="UP000587477"/>
    </source>
</evidence>
<dbReference type="Proteomes" id="UP000587477">
    <property type="component" value="Chromosome"/>
</dbReference>
<dbReference type="InterPro" id="IPR054597">
    <property type="entry name" value="FeeM_cat"/>
</dbReference>